<dbReference type="CDD" id="cd07989">
    <property type="entry name" value="LPLAT_AGPAT-like"/>
    <property type="match status" value="1"/>
</dbReference>
<evidence type="ECO:0000256" key="1">
    <source>
        <dbReference type="ARBA" id="ARBA00008655"/>
    </source>
</evidence>
<evidence type="ECO:0000259" key="5">
    <source>
        <dbReference type="SMART" id="SM00563"/>
    </source>
</evidence>
<dbReference type="SUPFAM" id="SSF69593">
    <property type="entry name" value="Glycerol-3-phosphate (1)-acyltransferase"/>
    <property type="match status" value="1"/>
</dbReference>
<proteinExistence type="inferred from homology"/>
<keyword evidence="4" id="KW-0443">Lipid metabolism</keyword>
<dbReference type="Pfam" id="PF01553">
    <property type="entry name" value="Acyltransferase"/>
    <property type="match status" value="1"/>
</dbReference>
<organism evidence="7 9">
    <name type="scientific">Megasphaera elsdenii</name>
    <dbReference type="NCBI Taxonomy" id="907"/>
    <lineage>
        <taxon>Bacteria</taxon>
        <taxon>Bacillati</taxon>
        <taxon>Bacillota</taxon>
        <taxon>Negativicutes</taxon>
        <taxon>Veillonellales</taxon>
        <taxon>Veillonellaceae</taxon>
        <taxon>Megasphaera</taxon>
    </lineage>
</organism>
<evidence type="ECO:0000256" key="2">
    <source>
        <dbReference type="ARBA" id="ARBA00022679"/>
    </source>
</evidence>
<dbReference type="SMART" id="SM00563">
    <property type="entry name" value="PlsC"/>
    <property type="match status" value="1"/>
</dbReference>
<dbReference type="NCBIfam" id="TIGR00530">
    <property type="entry name" value="AGP_acyltrn"/>
    <property type="match status" value="1"/>
</dbReference>
<dbReference type="GO" id="GO:0003841">
    <property type="term" value="F:1-acylglycerol-3-phosphate O-acyltransferase activity"/>
    <property type="evidence" value="ECO:0007669"/>
    <property type="project" value="UniProtKB-UniRule"/>
</dbReference>
<dbReference type="Proteomes" id="UP000536773">
    <property type="component" value="Unassembled WGS sequence"/>
</dbReference>
<dbReference type="AlphaFoldDB" id="A0A1M6RDK3"/>
<sequence length="204" mass="22636">MHTFTYGMIRKIFNLATYGALGMEVIGEENIPEKGPFIVVCNHASNFDPPLLGTAMRRHLIHFMAKEELFRNPLMGWFLRYVHTFPVHRGHIDRKAVIESFRVLKSGEVLGIFPEGKRTRGGKVGPFHEGFAGIAIKAGVPVLPAAIVNSEFLPKKTGPVRVIFGKPVPAPAGKASDRDLVKGFSDKIRDIIIAMQNQYKGDTK</sequence>
<dbReference type="GO" id="GO:0006654">
    <property type="term" value="P:phosphatidic acid biosynthetic process"/>
    <property type="evidence" value="ECO:0007669"/>
    <property type="project" value="TreeGrafter"/>
</dbReference>
<protein>
    <recommendedName>
        <fullName evidence="4">1-acyl-sn-glycerol-3-phosphate acyltransferase</fullName>
        <ecNumber evidence="4">2.3.1.51</ecNumber>
    </recommendedName>
</protein>
<evidence type="ECO:0000256" key="4">
    <source>
        <dbReference type="RuleBase" id="RU361267"/>
    </source>
</evidence>
<dbReference type="EC" id="2.3.1.51" evidence="4"/>
<name>A0A1M6RDK3_MEGEL</name>
<evidence type="ECO:0000313" key="6">
    <source>
        <dbReference type="EMBL" id="AVO27383.1"/>
    </source>
</evidence>
<keyword evidence="4" id="KW-1208">Phospholipid metabolism</keyword>
<dbReference type="EMBL" id="JABBJH010000011">
    <property type="protein sequence ID" value="NMK39424.1"/>
    <property type="molecule type" value="Genomic_DNA"/>
</dbReference>
<dbReference type="Proteomes" id="UP000238358">
    <property type="component" value="Chromosome"/>
</dbReference>
<keyword evidence="2 4" id="KW-0808">Transferase</keyword>
<comment type="domain">
    <text evidence="4">The HXXXXD motif is essential for acyltransferase activity and may constitute the binding site for the phosphate moiety of the glycerol-3-phosphate.</text>
</comment>
<evidence type="ECO:0000256" key="3">
    <source>
        <dbReference type="ARBA" id="ARBA00023315"/>
    </source>
</evidence>
<dbReference type="InterPro" id="IPR002123">
    <property type="entry name" value="Plipid/glycerol_acylTrfase"/>
</dbReference>
<dbReference type="PANTHER" id="PTHR10434">
    <property type="entry name" value="1-ACYL-SN-GLYCEROL-3-PHOSPHATE ACYLTRANSFERASE"/>
    <property type="match status" value="1"/>
</dbReference>
<dbReference type="PANTHER" id="PTHR10434:SF11">
    <property type="entry name" value="1-ACYL-SN-GLYCEROL-3-PHOSPHATE ACYLTRANSFERASE"/>
    <property type="match status" value="1"/>
</dbReference>
<evidence type="ECO:0000313" key="8">
    <source>
        <dbReference type="Proteomes" id="UP000238358"/>
    </source>
</evidence>
<comment type="similarity">
    <text evidence="1 4">Belongs to the 1-acyl-sn-glycerol-3-phosphate acyltransferase family.</text>
</comment>
<dbReference type="GO" id="GO:0016020">
    <property type="term" value="C:membrane"/>
    <property type="evidence" value="ECO:0007669"/>
    <property type="project" value="InterPro"/>
</dbReference>
<dbReference type="OrthoDB" id="9803035at2"/>
<evidence type="ECO:0000313" key="9">
    <source>
        <dbReference type="Proteomes" id="UP000536773"/>
    </source>
</evidence>
<reference evidence="6 8" key="1">
    <citation type="journal article" date="2018" name="Genome Announc.">
        <title>Complete genomes of two Megasphaera elsdenii strains, NCIMB 702410 and ATCC 25940.</title>
        <authorList>
            <person name="Hatmaker E.A."/>
            <person name="O'Dell K."/>
            <person name="Riley L.A."/>
            <person name="Klingeman D.M."/>
            <person name="Guss A.M."/>
        </authorList>
    </citation>
    <scope>NUCLEOTIDE SEQUENCE [LARGE SCALE GENOMIC DNA]</scope>
    <source>
        <strain evidence="6 8">NCIMB702410</strain>
    </source>
</reference>
<comment type="catalytic activity">
    <reaction evidence="4">
        <text>a 1-acyl-sn-glycero-3-phosphate + an acyl-CoA = a 1,2-diacyl-sn-glycero-3-phosphate + CoA</text>
        <dbReference type="Rhea" id="RHEA:19709"/>
        <dbReference type="ChEBI" id="CHEBI:57287"/>
        <dbReference type="ChEBI" id="CHEBI:57970"/>
        <dbReference type="ChEBI" id="CHEBI:58342"/>
        <dbReference type="ChEBI" id="CHEBI:58608"/>
        <dbReference type="EC" id="2.3.1.51"/>
    </reaction>
</comment>
<dbReference type="EMBL" id="CP027569">
    <property type="protein sequence ID" value="AVO27383.1"/>
    <property type="molecule type" value="Genomic_DNA"/>
</dbReference>
<dbReference type="RefSeq" id="WP_014015901.1">
    <property type="nucleotide sequence ID" value="NZ_CABMON010000002.1"/>
</dbReference>
<evidence type="ECO:0000313" key="7">
    <source>
        <dbReference type="EMBL" id="NMK39424.1"/>
    </source>
</evidence>
<reference evidence="7 9" key="2">
    <citation type="submission" date="2020-04" db="EMBL/GenBank/DDBJ databases">
        <authorList>
            <person name="Hitch T.C.A."/>
            <person name="Wylensek D."/>
            <person name="Clavel T."/>
        </authorList>
    </citation>
    <scope>NUCLEOTIDE SEQUENCE [LARGE SCALE GENOMIC DNA]</scope>
    <source>
        <strain evidence="7 9">WCA-386-APC-2A</strain>
    </source>
</reference>
<feature type="domain" description="Phospholipid/glycerol acyltransferase" evidence="5">
    <location>
        <begin position="37"/>
        <end position="150"/>
    </location>
</feature>
<keyword evidence="3 4" id="KW-0012">Acyltransferase</keyword>
<dbReference type="GeneID" id="97491913"/>
<gene>
    <name evidence="6" type="ORF">C6Y28_07115</name>
    <name evidence="7" type="ORF">HG933_08590</name>
</gene>
<keyword evidence="4" id="KW-0594">Phospholipid biosynthesis</keyword>
<accession>A0A1M6RDK3</accession>
<dbReference type="InterPro" id="IPR004552">
    <property type="entry name" value="AGP_acyltrans"/>
</dbReference>
<keyword evidence="4" id="KW-0444">Lipid biosynthesis</keyword>